<keyword evidence="3" id="KW-0456">Lyase</keyword>
<dbReference type="InterPro" id="IPR026044">
    <property type="entry name" value="MltA"/>
</dbReference>
<dbReference type="Proteomes" id="UP001165363">
    <property type="component" value="Unassembled WGS sequence"/>
</dbReference>
<dbReference type="InterPro" id="IPR005300">
    <property type="entry name" value="MltA_B"/>
</dbReference>
<comment type="catalytic activity">
    <reaction evidence="1">
        <text>Exolytic cleavage of the (1-&gt;4)-beta-glycosidic linkage between N-acetylmuramic acid (MurNAc) and N-acetylglucosamine (GlcNAc) residues in peptidoglycan, from either the reducing or the non-reducing ends of the peptidoglycan chains, with concomitant formation of a 1,6-anhydrobond in the MurNAc residue.</text>
        <dbReference type="EC" id="4.2.2.n1"/>
    </reaction>
</comment>
<evidence type="ECO:0000259" key="8">
    <source>
        <dbReference type="SMART" id="SM00925"/>
    </source>
</evidence>
<dbReference type="Pfam" id="PF03562">
    <property type="entry name" value="MltA"/>
    <property type="match status" value="1"/>
</dbReference>
<organism evidence="9 10">
    <name type="scientific">Sphingomonas alba</name>
    <dbReference type="NCBI Taxonomy" id="2908208"/>
    <lineage>
        <taxon>Bacteria</taxon>
        <taxon>Pseudomonadati</taxon>
        <taxon>Pseudomonadota</taxon>
        <taxon>Alphaproteobacteria</taxon>
        <taxon>Sphingomonadales</taxon>
        <taxon>Sphingomonadaceae</taxon>
        <taxon>Sphingomonas</taxon>
    </lineage>
</organism>
<dbReference type="RefSeq" id="WP_249846794.1">
    <property type="nucleotide sequence ID" value="NZ_JAMGBD010000001.1"/>
</dbReference>
<feature type="signal peptide" evidence="7">
    <location>
        <begin position="1"/>
        <end position="20"/>
    </location>
</feature>
<evidence type="ECO:0000256" key="5">
    <source>
        <dbReference type="ARBA" id="ARBA00030918"/>
    </source>
</evidence>
<protein>
    <recommendedName>
        <fullName evidence="2">peptidoglycan lytic exotransglycosylase</fullName>
        <ecNumber evidence="2">4.2.2.n1</ecNumber>
    </recommendedName>
    <alternativeName>
        <fullName evidence="5">Murein hydrolase A</fullName>
    </alternativeName>
</protein>
<feature type="chain" id="PRO_5045208224" description="peptidoglycan lytic exotransglycosylase" evidence="7">
    <location>
        <begin position="21"/>
        <end position="400"/>
    </location>
</feature>
<feature type="domain" description="Lytic transglycosylase MltA" evidence="8">
    <location>
        <begin position="142"/>
        <end position="294"/>
    </location>
</feature>
<accession>A0ABT0RJS3</accession>
<keyword evidence="10" id="KW-1185">Reference proteome</keyword>
<dbReference type="CDD" id="cd14668">
    <property type="entry name" value="mlta_B"/>
    <property type="match status" value="1"/>
</dbReference>
<dbReference type="InterPro" id="IPR036908">
    <property type="entry name" value="RlpA-like_sf"/>
</dbReference>
<dbReference type="CDD" id="cd14485">
    <property type="entry name" value="mltA_like_LT_A"/>
    <property type="match status" value="1"/>
</dbReference>
<evidence type="ECO:0000256" key="4">
    <source>
        <dbReference type="ARBA" id="ARBA00023316"/>
    </source>
</evidence>
<dbReference type="Pfam" id="PF06725">
    <property type="entry name" value="3D"/>
    <property type="match status" value="1"/>
</dbReference>
<dbReference type="PIRSF" id="PIRSF019422">
    <property type="entry name" value="MltA"/>
    <property type="match status" value="1"/>
</dbReference>
<dbReference type="Gene3D" id="2.40.40.10">
    <property type="entry name" value="RlpA-like domain"/>
    <property type="match status" value="1"/>
</dbReference>
<comment type="caution">
    <text evidence="9">The sequence shown here is derived from an EMBL/GenBank/DDBJ whole genome shotgun (WGS) entry which is preliminary data.</text>
</comment>
<evidence type="ECO:0000256" key="6">
    <source>
        <dbReference type="SAM" id="MobiDB-lite"/>
    </source>
</evidence>
<evidence type="ECO:0000256" key="3">
    <source>
        <dbReference type="ARBA" id="ARBA00023239"/>
    </source>
</evidence>
<proteinExistence type="predicted"/>
<reference evidence="9" key="1">
    <citation type="submission" date="2022-05" db="EMBL/GenBank/DDBJ databases">
        <authorList>
            <person name="Jo J.-H."/>
            <person name="Im W.-T."/>
        </authorList>
    </citation>
    <scope>NUCLEOTIDE SEQUENCE</scope>
    <source>
        <strain evidence="9">SE158</strain>
    </source>
</reference>
<dbReference type="SMART" id="SM00925">
    <property type="entry name" value="MltA"/>
    <property type="match status" value="1"/>
</dbReference>
<keyword evidence="4" id="KW-0961">Cell wall biogenesis/degradation</keyword>
<evidence type="ECO:0000256" key="1">
    <source>
        <dbReference type="ARBA" id="ARBA00001420"/>
    </source>
</evidence>
<evidence type="ECO:0000256" key="7">
    <source>
        <dbReference type="SAM" id="SignalP"/>
    </source>
</evidence>
<dbReference type="PANTHER" id="PTHR30124:SF0">
    <property type="entry name" value="MEMBRANE-BOUND LYTIC MUREIN TRANSGLYCOSYLASE A"/>
    <property type="match status" value="1"/>
</dbReference>
<dbReference type="InterPro" id="IPR010611">
    <property type="entry name" value="3D_dom"/>
</dbReference>
<name>A0ABT0RJS3_9SPHN</name>
<feature type="compositionally biased region" description="Pro residues" evidence="6">
    <location>
        <begin position="23"/>
        <end position="51"/>
    </location>
</feature>
<dbReference type="SUPFAM" id="SSF50685">
    <property type="entry name" value="Barwin-like endoglucanases"/>
    <property type="match status" value="1"/>
</dbReference>
<keyword evidence="7" id="KW-0732">Signal</keyword>
<dbReference type="Gene3D" id="2.40.240.50">
    <property type="entry name" value="Barwin-like endoglucanases"/>
    <property type="match status" value="1"/>
</dbReference>
<sequence length="400" mass="42257">MRFASRAVTLAALALLAACAPRPQVPSTPTRPPSEVPSRPLPTPPAPPPPANAVAAGVTLAQPRTLAESDAADALRAFVLGCPALVRRQDKSGLSQASDWQILCAEARAVPSGSAAAFFRDRFDWARVGDGKAFATGYYEPEIAGVRTRQPGFEVPIYRTPGDLTRCTKADGTIGRGRVDETGACVLYFTRPEIEDGALSDKGLELAWAADPIDLFFVEIQGSGRLKAPDGTIMRIGYDNQNGRDYVAVGRLLRDRGILPSGGITRDVIINWMRAQPDGGKALMRENLSYVFFKELIGPGPIGAMNVAVTPQVTVAADPLFVPLGAPVFIDMDRNETDGLWVAQDTGGAIKGANRFDTFWGAGAAAERTAGGMSANGTAMILLPKGSVARIEAAGARTVP</sequence>
<evidence type="ECO:0000256" key="2">
    <source>
        <dbReference type="ARBA" id="ARBA00012587"/>
    </source>
</evidence>
<dbReference type="EMBL" id="JAMGBD010000001">
    <property type="protein sequence ID" value="MCL6682850.1"/>
    <property type="molecule type" value="Genomic_DNA"/>
</dbReference>
<evidence type="ECO:0000313" key="9">
    <source>
        <dbReference type="EMBL" id="MCL6682850.1"/>
    </source>
</evidence>
<dbReference type="EC" id="4.2.2.n1" evidence="2"/>
<feature type="region of interest" description="Disordered" evidence="6">
    <location>
        <begin position="22"/>
        <end position="54"/>
    </location>
</feature>
<dbReference type="PROSITE" id="PS51257">
    <property type="entry name" value="PROKAR_LIPOPROTEIN"/>
    <property type="match status" value="1"/>
</dbReference>
<dbReference type="PANTHER" id="PTHR30124">
    <property type="entry name" value="MEMBRANE-BOUND LYTIC MUREIN TRANSGLYCOSYLASE A"/>
    <property type="match status" value="1"/>
</dbReference>
<evidence type="ECO:0000313" key="10">
    <source>
        <dbReference type="Proteomes" id="UP001165363"/>
    </source>
</evidence>
<gene>
    <name evidence="9" type="ORF">LZ536_02905</name>
</gene>